<dbReference type="InterPro" id="IPR011990">
    <property type="entry name" value="TPR-like_helical_dom_sf"/>
</dbReference>
<dbReference type="RefSeq" id="WP_106312206.1">
    <property type="nucleotide sequence ID" value="NZ_PVWO01000590.1"/>
</dbReference>
<dbReference type="Pfam" id="PF13181">
    <property type="entry name" value="TPR_8"/>
    <property type="match status" value="2"/>
</dbReference>
<evidence type="ECO:0000256" key="3">
    <source>
        <dbReference type="PROSITE-ProRule" id="PRU00339"/>
    </source>
</evidence>
<dbReference type="GO" id="GO:0046813">
    <property type="term" value="P:receptor-mediated virion attachment to host cell"/>
    <property type="evidence" value="ECO:0007669"/>
    <property type="project" value="TreeGrafter"/>
</dbReference>
<dbReference type="SUPFAM" id="SSF50494">
    <property type="entry name" value="Trypsin-like serine proteases"/>
    <property type="match status" value="1"/>
</dbReference>
<dbReference type="InterPro" id="IPR050498">
    <property type="entry name" value="Ycf3"/>
</dbReference>
<proteinExistence type="predicted"/>
<organism evidence="4 5">
    <name type="scientific">Chamaesiphon polymorphus CCALA 037</name>
    <dbReference type="NCBI Taxonomy" id="2107692"/>
    <lineage>
        <taxon>Bacteria</taxon>
        <taxon>Bacillati</taxon>
        <taxon>Cyanobacteriota</taxon>
        <taxon>Cyanophyceae</taxon>
        <taxon>Gomontiellales</taxon>
        <taxon>Chamaesiphonaceae</taxon>
        <taxon>Chamaesiphon</taxon>
    </lineage>
</organism>
<feature type="repeat" description="TPR" evidence="3">
    <location>
        <begin position="291"/>
        <end position="324"/>
    </location>
</feature>
<accession>A0A2T1FBA5</accession>
<dbReference type="PANTHER" id="PTHR44858:SF1">
    <property type="entry name" value="UDP-N-ACETYLGLUCOSAMINE--PEPTIDE N-ACETYLGLUCOSAMINYLTRANSFERASE SPINDLY-RELATED"/>
    <property type="match status" value="1"/>
</dbReference>
<dbReference type="Gene3D" id="1.25.40.10">
    <property type="entry name" value="Tetratricopeptide repeat domain"/>
    <property type="match status" value="5"/>
</dbReference>
<dbReference type="AlphaFoldDB" id="A0A2T1FBA5"/>
<reference evidence="4 5" key="1">
    <citation type="submission" date="2018-03" db="EMBL/GenBank/DDBJ databases">
        <title>The ancient ancestry and fast evolution of plastids.</title>
        <authorList>
            <person name="Moore K.R."/>
            <person name="Magnabosco C."/>
            <person name="Momper L."/>
            <person name="Gold D.A."/>
            <person name="Bosak T."/>
            <person name="Fournier G.P."/>
        </authorList>
    </citation>
    <scope>NUCLEOTIDE SEQUENCE [LARGE SCALE GENOMIC DNA]</scope>
    <source>
        <strain evidence="4 5">CCALA 037</strain>
    </source>
</reference>
<gene>
    <name evidence="4" type="ORF">C7B77_26800</name>
</gene>
<dbReference type="EMBL" id="PVWO01000590">
    <property type="protein sequence ID" value="PSB42302.1"/>
    <property type="molecule type" value="Genomic_DNA"/>
</dbReference>
<evidence type="ECO:0000313" key="5">
    <source>
        <dbReference type="Proteomes" id="UP000238937"/>
    </source>
</evidence>
<dbReference type="InterPro" id="IPR009003">
    <property type="entry name" value="Peptidase_S1_PA"/>
</dbReference>
<feature type="repeat" description="TPR" evidence="3">
    <location>
        <begin position="465"/>
        <end position="498"/>
    </location>
</feature>
<dbReference type="InterPro" id="IPR043504">
    <property type="entry name" value="Peptidase_S1_PA_chymotrypsin"/>
</dbReference>
<keyword evidence="1" id="KW-0677">Repeat</keyword>
<evidence type="ECO:0000256" key="1">
    <source>
        <dbReference type="ARBA" id="ARBA00022737"/>
    </source>
</evidence>
<protein>
    <submittedName>
        <fullName evidence="4">Uncharacterized protein</fullName>
    </submittedName>
</protein>
<keyword evidence="5" id="KW-1185">Reference proteome</keyword>
<dbReference type="Pfam" id="PF13414">
    <property type="entry name" value="TPR_11"/>
    <property type="match status" value="3"/>
</dbReference>
<sequence>MSSRISLWVGLIGVAATIPLVQTVAVALSPVEVQKIAKQVTVQITGCGFGSGAIVRKEGSTYTVLTVAHAVKKSGCQVTTPDDTQYQVANIKTFPNQVDLAIFTFTSSKNYPVAKLIDNSDAVDAGETVYVSGYPLSSTISNSIFAFVKGDVVSNSSTKQQGKGYSLIYSNNTLPGHSGGPVWNDKGEVIAIHGQGDVDTKLEKTMNDGVRVKTGFNLGITVNTFVKLATAAGIGGYTPVVVTAKPKPVEDLIASAVLKESKGDYRGIVTDMDRAISLRERSPNSIDFQTARIYYIRGIAKSKLNDAQGALADFDRAIQINPNSAPVYNHRGVLKMDKLKDTQGALVDYNRAIQIDANAADAYNNRGILKNYKLNDTQGALTDYNRAIQIDPNHAFAYYNRGNLKTDKLNDTQGALADFDRAIQINPNYAPTYNNRGNLKTDKLNDTQGALADFDRAIQINPNHAFAFKNRGKLKYAQKNFQGALADFNRAIQIDPNYVDAYSSRGALKFITLKDFQGALADFDRAIQLDSNKALFYHLRGILKTHKLKDPQGALADYNRAIEIDPNYADAYYYRGILKKDELKDRSGAINDLQQATKLFQQQGKDRDYQDAIDLLKKWQ</sequence>
<dbReference type="SUPFAM" id="SSF48452">
    <property type="entry name" value="TPR-like"/>
    <property type="match status" value="1"/>
</dbReference>
<dbReference type="SMART" id="SM00028">
    <property type="entry name" value="TPR"/>
    <property type="match status" value="9"/>
</dbReference>
<dbReference type="InterPro" id="IPR019734">
    <property type="entry name" value="TPR_rpt"/>
</dbReference>
<comment type="caution">
    <text evidence="4">The sequence shown here is derived from an EMBL/GenBank/DDBJ whole genome shotgun (WGS) entry which is preliminary data.</text>
</comment>
<dbReference type="PANTHER" id="PTHR44858">
    <property type="entry name" value="TETRATRICOPEPTIDE REPEAT PROTEIN 6"/>
    <property type="match status" value="1"/>
</dbReference>
<keyword evidence="2 3" id="KW-0802">TPR repeat</keyword>
<name>A0A2T1FBA5_9CYAN</name>
<dbReference type="Gene3D" id="2.40.10.10">
    <property type="entry name" value="Trypsin-like serine proteases"/>
    <property type="match status" value="2"/>
</dbReference>
<evidence type="ECO:0000313" key="4">
    <source>
        <dbReference type="EMBL" id="PSB42302.1"/>
    </source>
</evidence>
<dbReference type="OrthoDB" id="561030at2"/>
<dbReference type="Proteomes" id="UP000238937">
    <property type="component" value="Unassembled WGS sequence"/>
</dbReference>
<dbReference type="Pfam" id="PF13365">
    <property type="entry name" value="Trypsin_2"/>
    <property type="match status" value="1"/>
</dbReference>
<dbReference type="GO" id="GO:0009279">
    <property type="term" value="C:cell outer membrane"/>
    <property type="evidence" value="ECO:0007669"/>
    <property type="project" value="TreeGrafter"/>
</dbReference>
<evidence type="ECO:0000256" key="2">
    <source>
        <dbReference type="ARBA" id="ARBA00022803"/>
    </source>
</evidence>
<dbReference type="PROSITE" id="PS50005">
    <property type="entry name" value="TPR"/>
    <property type="match status" value="2"/>
</dbReference>